<accession>A0ABW7N419</accession>
<comment type="caution">
    <text evidence="1">The sequence shown here is derived from an EMBL/GenBank/DDBJ whole genome shotgun (WGS) entry which is preliminary data.</text>
</comment>
<organism evidence="1 2">
    <name type="scientific">Marinoscillum luteum</name>
    <dbReference type="NCBI Taxonomy" id="861051"/>
    <lineage>
        <taxon>Bacteria</taxon>
        <taxon>Pseudomonadati</taxon>
        <taxon>Bacteroidota</taxon>
        <taxon>Cytophagia</taxon>
        <taxon>Cytophagales</taxon>
        <taxon>Reichenbachiellaceae</taxon>
        <taxon>Marinoscillum</taxon>
    </lineage>
</organism>
<gene>
    <name evidence="1" type="ORF">ACHKAR_02755</name>
</gene>
<sequence>MKYFFPLLLTLSLSACYSIPEIEGFDKDVWQSEMSCETNRLAMVQLLISQQEKLLGEGQAEIQQLLGAPDEHELYNRNQKFFYYNLTPPTGCENGTFRRLSVKFDALDRVKEVMVIE</sequence>
<reference evidence="1 2" key="1">
    <citation type="journal article" date="2013" name="Int. J. Syst. Evol. Microbiol.">
        <title>Marinoscillum luteum sp. nov., isolated from marine sediment.</title>
        <authorList>
            <person name="Cha I.T."/>
            <person name="Park S.J."/>
            <person name="Kim S.J."/>
            <person name="Kim J.G."/>
            <person name="Jung M.Y."/>
            <person name="Shin K.S."/>
            <person name="Kwon K.K."/>
            <person name="Yang S.H."/>
            <person name="Seo Y.S."/>
            <person name="Rhee S.K."/>
        </authorList>
    </citation>
    <scope>NUCLEOTIDE SEQUENCE [LARGE SCALE GENOMIC DNA]</scope>
    <source>
        <strain evidence="1 2">KCTC 23939</strain>
    </source>
</reference>
<keyword evidence="2" id="KW-1185">Reference proteome</keyword>
<dbReference type="RefSeq" id="WP_395416077.1">
    <property type="nucleotide sequence ID" value="NZ_JBIPKE010000011.1"/>
</dbReference>
<dbReference type="EMBL" id="JBIPKE010000011">
    <property type="protein sequence ID" value="MFH6982338.1"/>
    <property type="molecule type" value="Genomic_DNA"/>
</dbReference>
<dbReference type="Proteomes" id="UP001610063">
    <property type="component" value="Unassembled WGS sequence"/>
</dbReference>
<evidence type="ECO:0000313" key="1">
    <source>
        <dbReference type="EMBL" id="MFH6982338.1"/>
    </source>
</evidence>
<dbReference type="PROSITE" id="PS51257">
    <property type="entry name" value="PROKAR_LIPOPROTEIN"/>
    <property type="match status" value="1"/>
</dbReference>
<evidence type="ECO:0008006" key="3">
    <source>
        <dbReference type="Google" id="ProtNLM"/>
    </source>
</evidence>
<proteinExistence type="predicted"/>
<name>A0ABW7N419_9BACT</name>
<evidence type="ECO:0000313" key="2">
    <source>
        <dbReference type="Proteomes" id="UP001610063"/>
    </source>
</evidence>
<protein>
    <recommendedName>
        <fullName evidence="3">Lipoprotein</fullName>
    </recommendedName>
</protein>